<feature type="compositionally biased region" description="Polar residues" evidence="7">
    <location>
        <begin position="830"/>
        <end position="844"/>
    </location>
</feature>
<feature type="domain" description="Chitin-binding type-2" evidence="9">
    <location>
        <begin position="677"/>
        <end position="733"/>
    </location>
</feature>
<feature type="compositionally biased region" description="Polar residues" evidence="7">
    <location>
        <begin position="183"/>
        <end position="193"/>
    </location>
</feature>
<keyword evidence="10" id="KW-1185">Reference proteome</keyword>
<evidence type="ECO:0000256" key="4">
    <source>
        <dbReference type="ARBA" id="ARBA00022737"/>
    </source>
</evidence>
<feature type="region of interest" description="Disordered" evidence="7">
    <location>
        <begin position="733"/>
        <end position="844"/>
    </location>
</feature>
<feature type="compositionally biased region" description="Low complexity" evidence="7">
    <location>
        <begin position="735"/>
        <end position="751"/>
    </location>
</feature>
<evidence type="ECO:0000259" key="9">
    <source>
        <dbReference type="PROSITE" id="PS50940"/>
    </source>
</evidence>
<dbReference type="SMART" id="SM00494">
    <property type="entry name" value="ChtBD2"/>
    <property type="match status" value="12"/>
</dbReference>
<dbReference type="GO" id="GO:0005576">
    <property type="term" value="C:extracellular region"/>
    <property type="evidence" value="ECO:0007669"/>
    <property type="project" value="InterPro"/>
</dbReference>
<feature type="domain" description="Chitin-binding type-2" evidence="9">
    <location>
        <begin position="928"/>
        <end position="985"/>
    </location>
</feature>
<dbReference type="Pfam" id="PF01607">
    <property type="entry name" value="CBM_14"/>
    <property type="match status" value="12"/>
</dbReference>
<evidence type="ECO:0000256" key="6">
    <source>
        <dbReference type="ARBA" id="ARBA00023180"/>
    </source>
</evidence>
<dbReference type="SUPFAM" id="SSF57625">
    <property type="entry name" value="Invertebrate chitin-binding proteins"/>
    <property type="match status" value="12"/>
</dbReference>
<keyword evidence="5" id="KW-1015">Disulfide bond</keyword>
<feature type="compositionally biased region" description="Low complexity" evidence="7">
    <location>
        <begin position="574"/>
        <end position="593"/>
    </location>
</feature>
<feature type="domain" description="Chitin-binding type-2" evidence="9">
    <location>
        <begin position="1185"/>
        <end position="1241"/>
    </location>
</feature>
<dbReference type="PANTHER" id="PTHR23301:SF0">
    <property type="entry name" value="CHITIN-BINDING TYPE-2 DOMAIN-CONTAINING PROTEIN-RELATED"/>
    <property type="match status" value="1"/>
</dbReference>
<evidence type="ECO:0000256" key="3">
    <source>
        <dbReference type="ARBA" id="ARBA00022729"/>
    </source>
</evidence>
<feature type="domain" description="Chitin-binding type-2" evidence="9">
    <location>
        <begin position="1095"/>
        <end position="1153"/>
    </location>
</feature>
<feature type="domain" description="Chitin-binding type-2" evidence="9">
    <location>
        <begin position="418"/>
        <end position="472"/>
    </location>
</feature>
<feature type="region of interest" description="Disordered" evidence="7">
    <location>
        <begin position="1068"/>
        <end position="1094"/>
    </location>
</feature>
<feature type="domain" description="Chitin-binding type-2" evidence="9">
    <location>
        <begin position="329"/>
        <end position="384"/>
    </location>
</feature>
<feature type="domain" description="Chitin-binding type-2" evidence="9">
    <location>
        <begin position="108"/>
        <end position="165"/>
    </location>
</feature>
<feature type="compositionally biased region" description="Pro residues" evidence="7">
    <location>
        <begin position="494"/>
        <end position="514"/>
    </location>
</feature>
<dbReference type="Gene3D" id="2.170.140.10">
    <property type="entry name" value="Chitin binding domain"/>
    <property type="match status" value="4"/>
</dbReference>
<feature type="compositionally biased region" description="Pro residues" evidence="7">
    <location>
        <begin position="803"/>
        <end position="826"/>
    </location>
</feature>
<evidence type="ECO:0000256" key="5">
    <source>
        <dbReference type="ARBA" id="ARBA00023157"/>
    </source>
</evidence>
<protein>
    <recommendedName>
        <fullName evidence="9">Chitin-binding type-2 domain-containing protein</fullName>
    </recommendedName>
</protein>
<feature type="compositionally biased region" description="Low complexity" evidence="7">
    <location>
        <begin position="551"/>
        <end position="560"/>
    </location>
</feature>
<feature type="compositionally biased region" description="Low complexity" evidence="7">
    <location>
        <begin position="515"/>
        <end position="524"/>
    </location>
</feature>
<reference evidence="11" key="1">
    <citation type="submission" date="2024-02" db="UniProtKB">
        <authorList>
            <consortium name="WormBaseParasite"/>
        </authorList>
    </citation>
    <scope>IDENTIFICATION</scope>
</reference>
<organism evidence="10 11">
    <name type="scientific">Mesorhabditis belari</name>
    <dbReference type="NCBI Taxonomy" id="2138241"/>
    <lineage>
        <taxon>Eukaryota</taxon>
        <taxon>Metazoa</taxon>
        <taxon>Ecdysozoa</taxon>
        <taxon>Nematoda</taxon>
        <taxon>Chromadorea</taxon>
        <taxon>Rhabditida</taxon>
        <taxon>Rhabditina</taxon>
        <taxon>Rhabditomorpha</taxon>
        <taxon>Rhabditoidea</taxon>
        <taxon>Rhabditidae</taxon>
        <taxon>Mesorhabditinae</taxon>
        <taxon>Mesorhabditis</taxon>
    </lineage>
</organism>
<name>A0AAF3ETN3_9BILA</name>
<feature type="compositionally biased region" description="Pro residues" evidence="7">
    <location>
        <begin position="561"/>
        <end position="573"/>
    </location>
</feature>
<feature type="compositionally biased region" description="Low complexity" evidence="7">
    <location>
        <begin position="482"/>
        <end position="493"/>
    </location>
</feature>
<evidence type="ECO:0000256" key="2">
    <source>
        <dbReference type="ARBA" id="ARBA00022669"/>
    </source>
</evidence>
<feature type="compositionally biased region" description="Pro residues" evidence="7">
    <location>
        <begin position="525"/>
        <end position="550"/>
    </location>
</feature>
<feature type="domain" description="Chitin-binding type-2" evidence="9">
    <location>
        <begin position="849"/>
        <end position="906"/>
    </location>
</feature>
<evidence type="ECO:0000256" key="8">
    <source>
        <dbReference type="SAM" id="SignalP"/>
    </source>
</evidence>
<feature type="domain" description="Chitin-binding type-2" evidence="9">
    <location>
        <begin position="37"/>
        <end position="92"/>
    </location>
</feature>
<keyword evidence="2" id="KW-0147">Chitin-binding</keyword>
<feature type="domain" description="Chitin-binding type-2" evidence="9">
    <location>
        <begin position="600"/>
        <end position="657"/>
    </location>
</feature>
<feature type="region of interest" description="Disordered" evidence="7">
    <location>
        <begin position="470"/>
        <end position="593"/>
    </location>
</feature>
<keyword evidence="1" id="KW-0217">Developmental protein</keyword>
<feature type="domain" description="Chitin-binding type-2" evidence="9">
    <location>
        <begin position="252"/>
        <end position="311"/>
    </location>
</feature>
<feature type="chain" id="PRO_5042279090" description="Chitin-binding type-2 domain-containing protein" evidence="8">
    <location>
        <begin position="18"/>
        <end position="1285"/>
    </location>
</feature>
<feature type="compositionally biased region" description="Pro residues" evidence="7">
    <location>
        <begin position="771"/>
        <end position="794"/>
    </location>
</feature>
<dbReference type="InterPro" id="IPR051940">
    <property type="entry name" value="Chitin_bind-dev_reg"/>
</dbReference>
<dbReference type="InterPro" id="IPR002557">
    <property type="entry name" value="Chitin-bd_dom"/>
</dbReference>
<dbReference type="Proteomes" id="UP000887575">
    <property type="component" value="Unassembled WGS sequence"/>
</dbReference>
<dbReference type="GO" id="GO:0008061">
    <property type="term" value="F:chitin binding"/>
    <property type="evidence" value="ECO:0007669"/>
    <property type="project" value="UniProtKB-KW"/>
</dbReference>
<feature type="compositionally biased region" description="Polar residues" evidence="7">
    <location>
        <begin position="400"/>
        <end position="409"/>
    </location>
</feature>
<evidence type="ECO:0000256" key="1">
    <source>
        <dbReference type="ARBA" id="ARBA00022473"/>
    </source>
</evidence>
<keyword evidence="6" id="KW-0325">Glycoprotein</keyword>
<feature type="signal peptide" evidence="8">
    <location>
        <begin position="1"/>
        <end position="17"/>
    </location>
</feature>
<dbReference type="PROSITE" id="PS50940">
    <property type="entry name" value="CHIT_BIND_II"/>
    <property type="match status" value="12"/>
</dbReference>
<evidence type="ECO:0000313" key="11">
    <source>
        <dbReference type="WBParaSite" id="MBELARI_LOCUS17514"/>
    </source>
</evidence>
<proteinExistence type="predicted"/>
<feature type="region of interest" description="Disordered" evidence="7">
    <location>
        <begin position="390"/>
        <end position="409"/>
    </location>
</feature>
<feature type="region of interest" description="Disordered" evidence="7">
    <location>
        <begin position="175"/>
        <end position="198"/>
    </location>
</feature>
<feature type="compositionally biased region" description="Pro residues" evidence="7">
    <location>
        <begin position="1077"/>
        <end position="1092"/>
    </location>
</feature>
<accession>A0AAF3ETN3</accession>
<evidence type="ECO:0000256" key="7">
    <source>
        <dbReference type="SAM" id="MobiDB-lite"/>
    </source>
</evidence>
<dbReference type="PANTHER" id="PTHR23301">
    <property type="entry name" value="CHITIN BINDING PERITROPHIN-A"/>
    <property type="match status" value="1"/>
</dbReference>
<keyword evidence="3 8" id="KW-0732">Signal</keyword>
<evidence type="ECO:0000313" key="10">
    <source>
        <dbReference type="Proteomes" id="UP000887575"/>
    </source>
</evidence>
<sequence length="1285" mass="140318">MLSQVCLLALVAALGSAATIPKTQEQQFPLSTQPVVPMQCTDENTYGVFGCNQTYYQCAHGSAVMKQCPSKLYFDIAGIECKLHFQVSACSNPPSGDVLGFEINNDDLPDCEGDEEFVSNGDSCSRFYGHCTNGQAVRKFCPYNQVWVQADQTCNNIERVEACKSAKKKKIRGSKIQGDYSYGQPQAPQQTGDLVQPQPVLPQAPAQQVVIQPAAPQSGYSAPGYAPQAKPQQLVQDPQREGWGAVESGKSEFDCTQKQDGIYLPDQKACVNTFYKCSNFRTFKYTCPTNLWYDYEENMCNYKEFVPTCGGIRQPPTTPSPPRDVPKTNFDCTGKPDNSIHVEVECGPSWITCLGGIATIQSCTHNLVFDKRTSSCDYLAACQKPLPQPKPGMDFAHGGSQPSGPYSQPAQPVAPVINFKCQGKADGFYETGKCVNQYAACNNGIATGQVCPSNLVFDGLLKQCDFQQTCMSPKQPQPQIPQTPAQPQAGPYQQPAPLPQTPSQPQPVPQPLPQPKQYNYQQPAPQAPTQPQPQPQPLPQPRPQPQPQPQPQYQSYQYQTPAPPKPQPLPQLPAQPTAQPYGQTVQAPLQQQQPQQPLSSVNCANLQNGAYPVGKCNSNYVTCWNKAAAPNSCPNGLVFNSFNGQCDYTINVPDCPDFQAPIQQQDQPVTVPPTPADPFCNTRPDGSYSNGCSNTYYVCHAAKTHKMACHVGLFFDVDTNTCQFKDQVALCGGSPAQPAQQQPAGPYSQPQPQQPLPQQPPVKTQTYIQPQPQPQPLPQQPAQPQPQQPLPQQPQPQTYTQPRPQPQPLPQQPVPLQPLPQQPLPQPTQNGGYNQPQTLPAQDSTLPAGISCAGKPDGIYGLTGCTPQFYQCYRGNPKMNKCLDSLFYNVMNGMCDFKERVPACGGLLPSPTPSTPTIAPKPAQSQPTFSCQGKQDGYYNQGCSNWYWACVSGVAIQHQCNGMNLFFSAQTIRCDLKQWVPECGGKIQPKIQPSPQPQQPSLPAQAPAQAAQSCMGKLDGLYTMGACSMDYLSCFQGQGIVSSCSSNLIFNQATGGCDYVNNVAGCGKSTPQQDMPQPQPQPQPQQPQPQPKIPSFDCSNKADGYWATSKCSEFYVLCQMGRAIQELPCQVGLAFSNTLQQCEYKLTLNECNPLAPPLQQPQQPILKPIPQPQPQPQPLPARDTTNLCAQKMNGLYSTGCSSQYIMCTNFQTTPLFCPSTLVFDSSINQCNYPNLVSTCQSAPLPQSQPVIQPQPMIQPQPQQPIAQPMLFPQQQQPMAGPYGRK</sequence>
<dbReference type="Gene3D" id="3.20.20.80">
    <property type="entry name" value="Glycosidases"/>
    <property type="match status" value="7"/>
</dbReference>
<dbReference type="InterPro" id="IPR036508">
    <property type="entry name" value="Chitin-bd_dom_sf"/>
</dbReference>
<keyword evidence="4" id="KW-0677">Repeat</keyword>
<feature type="domain" description="Chitin-binding type-2" evidence="9">
    <location>
        <begin position="1011"/>
        <end position="1068"/>
    </location>
</feature>
<dbReference type="WBParaSite" id="MBELARI_LOCUS17514">
    <property type="protein sequence ID" value="MBELARI_LOCUS17514"/>
    <property type="gene ID" value="MBELARI_LOCUS17514"/>
</dbReference>